<evidence type="ECO:0000256" key="4">
    <source>
        <dbReference type="ARBA" id="ARBA00022630"/>
    </source>
</evidence>
<dbReference type="InterPro" id="IPR050619">
    <property type="entry name" value="Flavodoxin"/>
</dbReference>
<evidence type="ECO:0000256" key="3">
    <source>
        <dbReference type="ARBA" id="ARBA00022448"/>
    </source>
</evidence>
<dbReference type="PROSITE" id="PS00201">
    <property type="entry name" value="FLAVODOXIN"/>
    <property type="match status" value="1"/>
</dbReference>
<proteinExistence type="inferred from homology"/>
<evidence type="ECO:0000256" key="7">
    <source>
        <dbReference type="SAM" id="SignalP"/>
    </source>
</evidence>
<dbReference type="OrthoDB" id="528439at2759"/>
<dbReference type="Proteomes" id="UP000649617">
    <property type="component" value="Unassembled WGS sequence"/>
</dbReference>
<evidence type="ECO:0000256" key="5">
    <source>
        <dbReference type="ARBA" id="ARBA00022643"/>
    </source>
</evidence>
<name>A0A812RTZ2_SYMPI</name>
<dbReference type="GO" id="GO:0010181">
    <property type="term" value="F:FMN binding"/>
    <property type="evidence" value="ECO:0007669"/>
    <property type="project" value="InterPro"/>
</dbReference>
<comment type="caution">
    <text evidence="9">The sequence shown here is derived from an EMBL/GenBank/DDBJ whole genome shotgun (WGS) entry which is preliminary data.</text>
</comment>
<dbReference type="SUPFAM" id="SSF52218">
    <property type="entry name" value="Flavoproteins"/>
    <property type="match status" value="2"/>
</dbReference>
<dbReference type="PROSITE" id="PS50902">
    <property type="entry name" value="FLAVODOXIN_LIKE"/>
    <property type="match status" value="1"/>
</dbReference>
<dbReference type="PANTHER" id="PTHR42809:SF1">
    <property type="entry name" value="FLAVODOXIN 1"/>
    <property type="match status" value="1"/>
</dbReference>
<evidence type="ECO:0000256" key="2">
    <source>
        <dbReference type="ARBA" id="ARBA00005267"/>
    </source>
</evidence>
<accession>A0A812RTZ2</accession>
<dbReference type="InterPro" id="IPR008254">
    <property type="entry name" value="Flavodoxin/NO_synth"/>
</dbReference>
<evidence type="ECO:0000313" key="9">
    <source>
        <dbReference type="EMBL" id="CAE7451369.1"/>
    </source>
</evidence>
<dbReference type="InterPro" id="IPR029039">
    <property type="entry name" value="Flavoprotein-like_sf"/>
</dbReference>
<feature type="signal peptide" evidence="7">
    <location>
        <begin position="1"/>
        <end position="21"/>
    </location>
</feature>
<feature type="chain" id="PRO_5032959467" description="Flavodoxin-like domain-containing protein" evidence="7">
    <location>
        <begin position="22"/>
        <end position="348"/>
    </location>
</feature>
<keyword evidence="6" id="KW-0249">Electron transport</keyword>
<dbReference type="PANTHER" id="PTHR42809">
    <property type="entry name" value="FLAVODOXIN 2"/>
    <property type="match status" value="1"/>
</dbReference>
<dbReference type="Pfam" id="PF00258">
    <property type="entry name" value="Flavodoxin_1"/>
    <property type="match status" value="2"/>
</dbReference>
<keyword evidence="5" id="KW-0288">FMN</keyword>
<dbReference type="EMBL" id="CAJNIZ010021413">
    <property type="protein sequence ID" value="CAE7451369.1"/>
    <property type="molecule type" value="Genomic_DNA"/>
</dbReference>
<dbReference type="GO" id="GO:0009055">
    <property type="term" value="F:electron transfer activity"/>
    <property type="evidence" value="ECO:0007669"/>
    <property type="project" value="InterPro"/>
</dbReference>
<dbReference type="Gene3D" id="3.40.50.360">
    <property type="match status" value="2"/>
</dbReference>
<dbReference type="InterPro" id="IPR001226">
    <property type="entry name" value="Flavodoxin_CS"/>
</dbReference>
<keyword evidence="10" id="KW-1185">Reference proteome</keyword>
<feature type="domain" description="Flavodoxin-like" evidence="8">
    <location>
        <begin position="44"/>
        <end position="218"/>
    </location>
</feature>
<dbReference type="AlphaFoldDB" id="A0A812RTZ2"/>
<dbReference type="NCBIfam" id="NF006738">
    <property type="entry name" value="PRK09267.1-4"/>
    <property type="match status" value="1"/>
</dbReference>
<sequence>MACRRLGLVLLVSAWLCTVRQVSFAGLQATRARAQRKGCARFAIGVFYATQTGNTEDVASKIAEATGSEASDYDGEDFADLDGVIAGCPTWNTGADEYLGFLSPKSTYRRYRSGTTWDDYLDTIKESDLSGKKVAIFGCGDSQSYADNFCDGIEELHDAFAAAGASMIGYVDASGYSYGESKSVKGGKFLGLPLDQDVASKIAEATGSEASDYDGEDFADLDGVIAGCPTWNTGADEYRSGTTWDDYLDTIKESDLSGKKVAIFGCGDSQSYADNFCDGIEELHDAFAAAGASMIGYVDASGYSYGESKSVKSGKFLGLPLDQDNEDDQTDDRISAWVEQLKSEGMPL</sequence>
<gene>
    <name evidence="9" type="ORF">SPIL2461_LOCUS11063</name>
</gene>
<evidence type="ECO:0000259" key="8">
    <source>
        <dbReference type="PROSITE" id="PS50902"/>
    </source>
</evidence>
<protein>
    <recommendedName>
        <fullName evidence="8">Flavodoxin-like domain-containing protein</fullName>
    </recommendedName>
</protein>
<comment type="similarity">
    <text evidence="2">Belongs to the flavodoxin family.</text>
</comment>
<evidence type="ECO:0000313" key="10">
    <source>
        <dbReference type="Proteomes" id="UP000649617"/>
    </source>
</evidence>
<evidence type="ECO:0000256" key="1">
    <source>
        <dbReference type="ARBA" id="ARBA00001917"/>
    </source>
</evidence>
<reference evidence="9" key="1">
    <citation type="submission" date="2021-02" db="EMBL/GenBank/DDBJ databases">
        <authorList>
            <person name="Dougan E. K."/>
            <person name="Rhodes N."/>
            <person name="Thang M."/>
            <person name="Chan C."/>
        </authorList>
    </citation>
    <scope>NUCLEOTIDE SEQUENCE</scope>
</reference>
<comment type="cofactor">
    <cofactor evidence="1">
        <name>FMN</name>
        <dbReference type="ChEBI" id="CHEBI:58210"/>
    </cofactor>
</comment>
<keyword evidence="3" id="KW-0813">Transport</keyword>
<keyword evidence="7" id="KW-0732">Signal</keyword>
<keyword evidence="4" id="KW-0285">Flavoprotein</keyword>
<evidence type="ECO:0000256" key="6">
    <source>
        <dbReference type="ARBA" id="ARBA00022982"/>
    </source>
</evidence>
<organism evidence="9 10">
    <name type="scientific">Symbiodinium pilosum</name>
    <name type="common">Dinoflagellate</name>
    <dbReference type="NCBI Taxonomy" id="2952"/>
    <lineage>
        <taxon>Eukaryota</taxon>
        <taxon>Sar</taxon>
        <taxon>Alveolata</taxon>
        <taxon>Dinophyceae</taxon>
        <taxon>Suessiales</taxon>
        <taxon>Symbiodiniaceae</taxon>
        <taxon>Symbiodinium</taxon>
    </lineage>
</organism>